<dbReference type="InterPro" id="IPR033895">
    <property type="entry name" value="GPT"/>
</dbReference>
<feature type="transmembrane region" description="Helical" evidence="19">
    <location>
        <begin position="272"/>
        <end position="292"/>
    </location>
</feature>
<keyword evidence="9 19" id="KW-0812">Transmembrane</keyword>
<dbReference type="PANTHER" id="PTHR10571">
    <property type="entry name" value="UDP-N-ACETYLGLUCOSAMINE--DOLICHYL-PHOSPHATE N-ACETYLGLUCOSAMINEPHOSPHOTRANSFERASE"/>
    <property type="match status" value="1"/>
</dbReference>
<evidence type="ECO:0000256" key="18">
    <source>
        <dbReference type="ARBA" id="ARBA00045078"/>
    </source>
</evidence>
<evidence type="ECO:0000256" key="11">
    <source>
        <dbReference type="ARBA" id="ARBA00022824"/>
    </source>
</evidence>
<dbReference type="Proteomes" id="UP000620104">
    <property type="component" value="Unassembled WGS sequence"/>
</dbReference>
<evidence type="ECO:0000256" key="4">
    <source>
        <dbReference type="ARBA" id="ARBA00009317"/>
    </source>
</evidence>
<evidence type="ECO:0000256" key="5">
    <source>
        <dbReference type="ARBA" id="ARBA00013225"/>
    </source>
</evidence>
<evidence type="ECO:0000256" key="14">
    <source>
        <dbReference type="ARBA" id="ARBA00023136"/>
    </source>
</evidence>
<comment type="function">
    <text evidence="17">UDP-N-acetylglucosamine--dolichyl-phosphate N-acetylglucosaminephosphotransferase that operates in the biosynthetic pathway of dolichol-linked oligosaccharides, the glycan precursors employed in protein asparagine (N)-glycosylation. The assembly of dolichol-linked oligosaccharides begins on the cytosolic side of the endoplasmic reticulum membrane and finishes in its lumen. The sequential addition of sugars to dolichol pyrophosphate produces dolichol-linked oligosaccharides containing fourteen sugars, including two GlcNAcs, nine mannoses and three glucoses. Once assembled, the oligosaccharide is transferred from the lipid to nascent proteins by oligosaccharyltransferases. Catalyzes the initial step of dolichol-linked oligosaccharide biosynthesis, transfering GlcNAc-1-P from cytosolic UDP-GlcNAc onto the carrier lipid dolichyl phosphate (P-dolichol), yielding GlcNAc-P-P-dolichol embedded in the cytoplasmic leaflet of the endoplasmic reticulum membrane.</text>
</comment>
<dbReference type="GO" id="GO:0046872">
    <property type="term" value="F:metal ion binding"/>
    <property type="evidence" value="ECO:0007669"/>
    <property type="project" value="UniProtKB-KW"/>
</dbReference>
<feature type="transmembrane region" description="Helical" evidence="19">
    <location>
        <begin position="72"/>
        <end position="95"/>
    </location>
</feature>
<keyword evidence="21" id="KW-1185">Reference proteome</keyword>
<evidence type="ECO:0000256" key="6">
    <source>
        <dbReference type="ARBA" id="ARBA00017659"/>
    </source>
</evidence>
<evidence type="ECO:0000256" key="8">
    <source>
        <dbReference type="ARBA" id="ARBA00022679"/>
    </source>
</evidence>
<evidence type="ECO:0000256" key="15">
    <source>
        <dbReference type="ARBA" id="ARBA00029567"/>
    </source>
</evidence>
<keyword evidence="7" id="KW-0328">Glycosyltransferase</keyword>
<evidence type="ECO:0000256" key="9">
    <source>
        <dbReference type="ARBA" id="ARBA00022692"/>
    </source>
</evidence>
<dbReference type="InterPro" id="IPR000715">
    <property type="entry name" value="Glycosyl_transferase_4"/>
</dbReference>
<feature type="transmembrane region" description="Helical" evidence="19">
    <location>
        <begin position="377"/>
        <end position="397"/>
    </location>
</feature>
<evidence type="ECO:0000256" key="13">
    <source>
        <dbReference type="ARBA" id="ARBA00022989"/>
    </source>
</evidence>
<keyword evidence="10" id="KW-0479">Metal-binding</keyword>
<comment type="cofactor">
    <cofactor evidence="1">
        <name>Mg(2+)</name>
        <dbReference type="ChEBI" id="CHEBI:18420"/>
    </cofactor>
</comment>
<dbReference type="GO" id="GO:0003975">
    <property type="term" value="F:UDP-N-acetylglucosamine-dolichyl-phosphate N-acetylglucosaminephosphotransferase activity"/>
    <property type="evidence" value="ECO:0007669"/>
    <property type="project" value="UniProtKB-EC"/>
</dbReference>
<dbReference type="GO" id="GO:0016757">
    <property type="term" value="F:glycosyltransferase activity"/>
    <property type="evidence" value="ECO:0007669"/>
    <property type="project" value="UniProtKB-KW"/>
</dbReference>
<evidence type="ECO:0000256" key="10">
    <source>
        <dbReference type="ARBA" id="ARBA00022723"/>
    </source>
</evidence>
<evidence type="ECO:0000256" key="16">
    <source>
        <dbReference type="ARBA" id="ARBA00033238"/>
    </source>
</evidence>
<gene>
    <name evidence="20" type="ORF">NliqN6_6768</name>
</gene>
<feature type="transmembrane region" description="Helical" evidence="19">
    <location>
        <begin position="116"/>
        <end position="136"/>
    </location>
</feature>
<proteinExistence type="inferred from homology"/>
<feature type="transmembrane region" description="Helical" evidence="19">
    <location>
        <begin position="203"/>
        <end position="219"/>
    </location>
</feature>
<sequence length="509" mass="55638">MACTATKDALDVQLPPRRLPRIIPLVSLPLATSLILHPLLSAACKSPTLSISILRHVPIPEATAFPALEACVGFSILAFLASVYAIPALGEAFMAKELKGRDLLKGKNGKFIPESMGLPCAAIYLGCLMVFIPFPFSHYFEASLSNDGKGAGIIDGQLRDSVGTRTFPHQELTLYLSAILSLLTATMLGFLDDIFDIRWRHKLPIPLIASIPLLLVYYAESGLTTVVMPKPVRAYTGLTVDLGWMYYAYMALLSTFSTNSINILAGVNGLEVAQALVIAISVMVNDLLYIPVWPRLAFGKWVLLDGGAILQRGSQEVIQRHLLSLYFMGPLIGVCAGFIYHNWYPARAFPGDTLCYFTGMALAVVAIQGHYSKTLLLFFIPQIFNFLLSCPQLFGFVPCPRHRVPMYDAETDTLSPSVVPFLVPPPLRTRLMLRLLSMLGLTRLEIDPSTGSIKSATNLTLPTLILVRLGPLREPTLTLCVIALQVAGSIVALTVRYGLASLVYDGDRR</sequence>
<comment type="subcellular location">
    <subcellularLocation>
        <location evidence="2">Endoplasmic reticulum membrane</location>
        <topology evidence="2">Multi-pass membrane protein</topology>
    </subcellularLocation>
</comment>
<evidence type="ECO:0000256" key="7">
    <source>
        <dbReference type="ARBA" id="ARBA00022676"/>
    </source>
</evidence>
<evidence type="ECO:0000256" key="3">
    <source>
        <dbReference type="ARBA" id="ARBA00004922"/>
    </source>
</evidence>
<accession>A0A8H3U0J4</accession>
<feature type="transmembrane region" description="Helical" evidence="19">
    <location>
        <begin position="477"/>
        <end position="499"/>
    </location>
</feature>
<comment type="catalytic activity">
    <reaction evidence="18">
        <text>a di-trans,poly-cis-dolichyl phosphate + UDP-N-acetyl-alpha-D-glucosamine = an N-acetyl-alpha-D-glucosaminyl-diphospho-di-trans,poly-cis-dolichol + UMP</text>
        <dbReference type="Rhea" id="RHEA:13289"/>
        <dbReference type="Rhea" id="RHEA-COMP:19498"/>
        <dbReference type="Rhea" id="RHEA-COMP:19507"/>
        <dbReference type="ChEBI" id="CHEBI:57683"/>
        <dbReference type="ChEBI" id="CHEBI:57705"/>
        <dbReference type="ChEBI" id="CHEBI:57865"/>
        <dbReference type="ChEBI" id="CHEBI:58427"/>
        <dbReference type="EC" id="2.7.8.15"/>
    </reaction>
    <physiologicalReaction direction="left-to-right" evidence="18">
        <dbReference type="Rhea" id="RHEA:13290"/>
    </physiologicalReaction>
</comment>
<evidence type="ECO:0000313" key="21">
    <source>
        <dbReference type="Proteomes" id="UP000620104"/>
    </source>
</evidence>
<feature type="transmembrane region" description="Helical" evidence="19">
    <location>
        <begin position="244"/>
        <end position="265"/>
    </location>
</feature>
<dbReference type="OrthoDB" id="10262326at2759"/>
<organism evidence="20 21">
    <name type="scientific">Naganishia liquefaciens</name>
    <dbReference type="NCBI Taxonomy" id="104408"/>
    <lineage>
        <taxon>Eukaryota</taxon>
        <taxon>Fungi</taxon>
        <taxon>Dikarya</taxon>
        <taxon>Basidiomycota</taxon>
        <taxon>Agaricomycotina</taxon>
        <taxon>Tremellomycetes</taxon>
        <taxon>Filobasidiales</taxon>
        <taxon>Filobasidiaceae</taxon>
        <taxon>Naganishia</taxon>
    </lineage>
</organism>
<keyword evidence="12" id="KW-0460">Magnesium</keyword>
<feature type="transmembrane region" description="Helical" evidence="19">
    <location>
        <begin position="172"/>
        <end position="191"/>
    </location>
</feature>
<evidence type="ECO:0000256" key="17">
    <source>
        <dbReference type="ARBA" id="ARBA00044717"/>
    </source>
</evidence>
<keyword evidence="8" id="KW-0808">Transferase</keyword>
<evidence type="ECO:0000256" key="1">
    <source>
        <dbReference type="ARBA" id="ARBA00001946"/>
    </source>
</evidence>
<keyword evidence="14 19" id="KW-0472">Membrane</keyword>
<comment type="similarity">
    <text evidence="4">Belongs to the glycosyltransferase 4 family.</text>
</comment>
<protein>
    <recommendedName>
        <fullName evidence="6">UDP-N-acetylglucosamine--dolichyl-phosphate N-acetylglucosaminephosphotransferase</fullName>
        <ecNumber evidence="5">2.7.8.15</ecNumber>
    </recommendedName>
    <alternativeName>
        <fullName evidence="15">GlcNAc-1-P transferase</fullName>
    </alternativeName>
    <alternativeName>
        <fullName evidence="16">N-acetylglucosamine-1-phosphate transferase</fullName>
    </alternativeName>
</protein>
<evidence type="ECO:0000313" key="20">
    <source>
        <dbReference type="EMBL" id="GHJ90366.1"/>
    </source>
</evidence>
<dbReference type="PANTHER" id="PTHR10571:SF0">
    <property type="entry name" value="UDP-N-ACETYLGLUCOSAMINE--DOLICHYL-PHOSPHATE N-ACETYLGLUCOSAMINEPHOSPHOTRANSFERASE"/>
    <property type="match status" value="1"/>
</dbReference>
<evidence type="ECO:0000256" key="12">
    <source>
        <dbReference type="ARBA" id="ARBA00022842"/>
    </source>
</evidence>
<name>A0A8H3U0J4_9TREE</name>
<dbReference type="CDD" id="cd06855">
    <property type="entry name" value="GT_GPT_euk"/>
    <property type="match status" value="1"/>
</dbReference>
<keyword evidence="13 19" id="KW-1133">Transmembrane helix</keyword>
<dbReference type="GO" id="GO:0005789">
    <property type="term" value="C:endoplasmic reticulum membrane"/>
    <property type="evidence" value="ECO:0007669"/>
    <property type="project" value="UniProtKB-SubCell"/>
</dbReference>
<keyword evidence="11" id="KW-0256">Endoplasmic reticulum</keyword>
<comment type="pathway">
    <text evidence="3">Protein modification; protein glycosylation.</text>
</comment>
<dbReference type="EC" id="2.7.8.15" evidence="5"/>
<evidence type="ECO:0000256" key="2">
    <source>
        <dbReference type="ARBA" id="ARBA00004477"/>
    </source>
</evidence>
<dbReference type="UniPathway" id="UPA00378"/>
<dbReference type="GO" id="GO:0006488">
    <property type="term" value="P:dolichol-linked oligosaccharide biosynthetic process"/>
    <property type="evidence" value="ECO:0007669"/>
    <property type="project" value="InterPro"/>
</dbReference>
<feature type="transmembrane region" description="Helical" evidence="19">
    <location>
        <begin position="323"/>
        <end position="341"/>
    </location>
</feature>
<feature type="transmembrane region" description="Helical" evidence="19">
    <location>
        <begin position="353"/>
        <end position="371"/>
    </location>
</feature>
<evidence type="ECO:0000256" key="19">
    <source>
        <dbReference type="SAM" id="Phobius"/>
    </source>
</evidence>
<dbReference type="EMBL" id="BLZA01000058">
    <property type="protein sequence ID" value="GHJ90366.1"/>
    <property type="molecule type" value="Genomic_DNA"/>
</dbReference>
<comment type="caution">
    <text evidence="20">The sequence shown here is derived from an EMBL/GenBank/DDBJ whole genome shotgun (WGS) entry which is preliminary data.</text>
</comment>
<reference evidence="20" key="1">
    <citation type="submission" date="2020-07" db="EMBL/GenBank/DDBJ databases">
        <title>Draft Genome Sequence of a Deep-Sea Yeast, Naganishia (Cryptococcus) liquefaciens strain N6.</title>
        <authorList>
            <person name="Han Y.W."/>
            <person name="Kajitani R."/>
            <person name="Morimoto H."/>
            <person name="Parhat M."/>
            <person name="Tsubouchi H."/>
            <person name="Bakenova O."/>
            <person name="Ogata M."/>
            <person name="Argunhan B."/>
            <person name="Aoki R."/>
            <person name="Kajiwara S."/>
            <person name="Itoh T."/>
            <person name="Iwasaki H."/>
        </authorList>
    </citation>
    <scope>NUCLEOTIDE SEQUENCE</scope>
    <source>
        <strain evidence="20">N6</strain>
    </source>
</reference>
<dbReference type="Pfam" id="PF00953">
    <property type="entry name" value="Glycos_transf_4"/>
    <property type="match status" value="1"/>
</dbReference>
<dbReference type="AlphaFoldDB" id="A0A8H3U0J4"/>